<protein>
    <recommendedName>
        <fullName evidence="3">Baseplate protein J-like domain-containing protein</fullName>
    </recommendedName>
</protein>
<dbReference type="AlphaFoldDB" id="A0A136LYY5"/>
<dbReference type="Proteomes" id="UP000070457">
    <property type="component" value="Unassembled WGS sequence"/>
</dbReference>
<sequence>MSLVFAENEVRVNETVSAVTGLETIDTDELKIPANLLSKTSSIQKEGDATGTGQSGEKARGLVDIYNNSDDGITLANGTTLTNISTDLKYVITREVTIPAGDRVEDVPMEASSFGQNYNIVDNSADYVVAGYNTSQMIARSFRDIEGGTTEDVVVVSQEDIDAVKATAIEELKRQLLDSVNGLISEEDILLEGSQTYKEDEFKSSVEAGKEADKFTVDIKMTLSALTVLKSDLSTVAEEVVKRNDSSEGASISVTDPIVRDISISDDGRQATFSLSSKAGVTADLDEAQLKETIAGVSVAEAREYLDSIDGLDDFSVRYSPIYIPFFLQRIPSDHGKITVEKSFETTAEE</sequence>
<evidence type="ECO:0000313" key="2">
    <source>
        <dbReference type="Proteomes" id="UP000070457"/>
    </source>
</evidence>
<evidence type="ECO:0000313" key="1">
    <source>
        <dbReference type="EMBL" id="KXK26807.1"/>
    </source>
</evidence>
<gene>
    <name evidence="1" type="ORF">TR69_WS6001000828</name>
</gene>
<proteinExistence type="predicted"/>
<dbReference type="STRING" id="1617426.TR69_WS6001000828"/>
<organism evidence="1 2">
    <name type="scientific">candidate division WS6 bacterium OLB20</name>
    <dbReference type="NCBI Taxonomy" id="1617426"/>
    <lineage>
        <taxon>Bacteria</taxon>
        <taxon>Candidatus Dojkabacteria</taxon>
    </lineage>
</organism>
<evidence type="ECO:0008006" key="3">
    <source>
        <dbReference type="Google" id="ProtNLM"/>
    </source>
</evidence>
<reference evidence="1 2" key="1">
    <citation type="submission" date="2015-02" db="EMBL/GenBank/DDBJ databases">
        <title>Improved understanding of the partial-nitritation anammox process through 23 genomes representing the majority of the microbial community.</title>
        <authorList>
            <person name="Speth D.R."/>
            <person name="In T Zandt M."/>
            <person name="Guerrero Cruz S."/>
            <person name="Jetten M.S."/>
            <person name="Dutilh B.E."/>
        </authorList>
    </citation>
    <scope>NUCLEOTIDE SEQUENCE [LARGE SCALE GENOMIC DNA]</scope>
    <source>
        <strain evidence="1">OLB20</strain>
    </source>
</reference>
<accession>A0A136LYY5</accession>
<comment type="caution">
    <text evidence="1">The sequence shown here is derived from an EMBL/GenBank/DDBJ whole genome shotgun (WGS) entry which is preliminary data.</text>
</comment>
<name>A0A136LYY5_9BACT</name>
<dbReference type="EMBL" id="JYNZ01000003">
    <property type="protein sequence ID" value="KXK26807.1"/>
    <property type="molecule type" value="Genomic_DNA"/>
</dbReference>